<organism evidence="2 3">
    <name type="scientific">Myxococcus llanfairpwllgwyngyllgogerychwyrndrobwllllantysiliogogogochensis</name>
    <dbReference type="NCBI Taxonomy" id="2590453"/>
    <lineage>
        <taxon>Bacteria</taxon>
        <taxon>Pseudomonadati</taxon>
        <taxon>Myxococcota</taxon>
        <taxon>Myxococcia</taxon>
        <taxon>Myxococcales</taxon>
        <taxon>Cystobacterineae</taxon>
        <taxon>Myxococcaceae</taxon>
        <taxon>Myxococcus</taxon>
    </lineage>
</organism>
<evidence type="ECO:0000256" key="1">
    <source>
        <dbReference type="SAM" id="MobiDB-lite"/>
    </source>
</evidence>
<dbReference type="RefSeq" id="WP_141644135.1">
    <property type="nucleotide sequence ID" value="NZ_VIFM01000076.1"/>
</dbReference>
<dbReference type="EMBL" id="VIFM01000076">
    <property type="protein sequence ID" value="TQF14148.1"/>
    <property type="molecule type" value="Genomic_DNA"/>
</dbReference>
<keyword evidence="3" id="KW-1185">Reference proteome</keyword>
<comment type="caution">
    <text evidence="2">The sequence shown here is derived from an EMBL/GenBank/DDBJ whole genome shotgun (WGS) entry which is preliminary data.</text>
</comment>
<name>A0A540WYT8_9BACT</name>
<evidence type="ECO:0008006" key="4">
    <source>
        <dbReference type="Google" id="ProtNLM"/>
    </source>
</evidence>
<evidence type="ECO:0000313" key="2">
    <source>
        <dbReference type="EMBL" id="TQF14148.1"/>
    </source>
</evidence>
<gene>
    <name evidence="2" type="ORF">FJV41_20130</name>
</gene>
<feature type="compositionally biased region" description="Low complexity" evidence="1">
    <location>
        <begin position="1"/>
        <end position="15"/>
    </location>
</feature>
<dbReference type="OrthoDB" id="7156875at2"/>
<sequence length="707" mass="75916">MLALLATGTRAAAARTPPPPLILGSSQSQSVVPSRGTARLVVRARDPQGGRINFTWTATMGELSTQLNGEDSSEITWTAPDCIIPGSAPVKVTVTNAQGLSSEVDFSFQVGPTLNDDHQPPFAEGQFQSLDNVSLLSNSALNYPEPLLSVFGGELMMFASDVELSLSFLSTDALASHSLGWMYYDDLIARGYVDTRGTPEYSGDDFLSDANNNGITDLHEDIYNLAPPSGFHASRPYIGTTRRCSQPFLSVNGFLSQPELAMDRTCNPVFSPDVLLADARPGQTNNLIPVDVVGALAVAQTPSTGFSDGGLFARIPNLLEPAAPANANMGLGHLAFLLTDDDPNRTTFKQLGPVQDRSESFEDGLPDYDTSAYTPDGVLRTTNPDPGITPADRTVKLGRIQAGREIVFFLVTYYDATHDPNGDGTVYPCLMKAIDGRCSLHLKTSTSVFFSKPGWNLDQDARGTSPVAQYNLGCARDPRCNPIRPMDYTCPDASTSQPLCGWLQETSHDLLGTPAYGNLVLPKARSWVPRVSNGNMPHFQVQAVTTSPGSWILGIEDLNGGGDRDFTNVVLLLQATRVPGNVRSNVISPALDGQCAISRLRVRKTDWAPLECQQSASTFGIAYAVASDCNVCANGSCQTNPAPTWLNVPFEPGQNEAVMSLPPSGGSQLCWKARLTHPNFWCPLVISNVDIGYELGFTPLSPVPATH</sequence>
<dbReference type="Proteomes" id="UP000315369">
    <property type="component" value="Unassembled WGS sequence"/>
</dbReference>
<feature type="region of interest" description="Disordered" evidence="1">
    <location>
        <begin position="1"/>
        <end position="29"/>
    </location>
</feature>
<evidence type="ECO:0000313" key="3">
    <source>
        <dbReference type="Proteomes" id="UP000315369"/>
    </source>
</evidence>
<proteinExistence type="predicted"/>
<accession>A0A540WYT8</accession>
<dbReference type="AlphaFoldDB" id="A0A540WYT8"/>
<reference evidence="2 3" key="1">
    <citation type="submission" date="2019-06" db="EMBL/GenBank/DDBJ databases">
        <authorList>
            <person name="Livingstone P."/>
            <person name="Whitworth D."/>
        </authorList>
    </citation>
    <scope>NUCLEOTIDE SEQUENCE [LARGE SCALE GENOMIC DNA]</scope>
    <source>
        <strain evidence="2 3">AM401</strain>
    </source>
</reference>
<protein>
    <recommendedName>
        <fullName evidence="4">DUF4114 domain-containing protein</fullName>
    </recommendedName>
</protein>